<protein>
    <submittedName>
        <fullName evidence="2">Uncharacterized protein</fullName>
    </submittedName>
</protein>
<dbReference type="AlphaFoldDB" id="A0AAV8VUR2"/>
<evidence type="ECO:0000256" key="1">
    <source>
        <dbReference type="SAM" id="Coils"/>
    </source>
</evidence>
<gene>
    <name evidence="2" type="ORF">NQ315_002653</name>
</gene>
<sequence>MINEAVSEEVNINMALEGVKSTAFKSLEEASLVGPSTSKGWKRSVVDRNDDEANSNGDFLNPSVQSAAALSTRGKNMTLVRKATGAVSPTASVYSSFCSSKPLRRMKEFSQRLKRKMDITKKIKRTNDRISRIKGQKKFLRAQKETIREQIRFLDARELTLDERERSAAEEKKRYEVIHAKMSEFMRQLN</sequence>
<proteinExistence type="predicted"/>
<organism evidence="2 3">
    <name type="scientific">Exocentrus adspersus</name>
    <dbReference type="NCBI Taxonomy" id="1586481"/>
    <lineage>
        <taxon>Eukaryota</taxon>
        <taxon>Metazoa</taxon>
        <taxon>Ecdysozoa</taxon>
        <taxon>Arthropoda</taxon>
        <taxon>Hexapoda</taxon>
        <taxon>Insecta</taxon>
        <taxon>Pterygota</taxon>
        <taxon>Neoptera</taxon>
        <taxon>Endopterygota</taxon>
        <taxon>Coleoptera</taxon>
        <taxon>Polyphaga</taxon>
        <taxon>Cucujiformia</taxon>
        <taxon>Chrysomeloidea</taxon>
        <taxon>Cerambycidae</taxon>
        <taxon>Lamiinae</taxon>
        <taxon>Acanthocinini</taxon>
        <taxon>Exocentrus</taxon>
    </lineage>
</organism>
<dbReference type="EMBL" id="JANEYG010000029">
    <property type="protein sequence ID" value="KAJ8917958.1"/>
    <property type="molecule type" value="Genomic_DNA"/>
</dbReference>
<dbReference type="Proteomes" id="UP001159042">
    <property type="component" value="Unassembled WGS sequence"/>
</dbReference>
<reference evidence="2 3" key="1">
    <citation type="journal article" date="2023" name="Insect Mol. Biol.">
        <title>Genome sequencing provides insights into the evolution of gene families encoding plant cell wall-degrading enzymes in longhorned beetles.</title>
        <authorList>
            <person name="Shin N.R."/>
            <person name="Okamura Y."/>
            <person name="Kirsch R."/>
            <person name="Pauchet Y."/>
        </authorList>
    </citation>
    <scope>NUCLEOTIDE SEQUENCE [LARGE SCALE GENOMIC DNA]</scope>
    <source>
        <strain evidence="2">EAD_L_NR</strain>
    </source>
</reference>
<accession>A0AAV8VUR2</accession>
<keyword evidence="3" id="KW-1185">Reference proteome</keyword>
<keyword evidence="1" id="KW-0175">Coiled coil</keyword>
<feature type="coiled-coil region" evidence="1">
    <location>
        <begin position="123"/>
        <end position="157"/>
    </location>
</feature>
<evidence type="ECO:0000313" key="3">
    <source>
        <dbReference type="Proteomes" id="UP001159042"/>
    </source>
</evidence>
<comment type="caution">
    <text evidence="2">The sequence shown here is derived from an EMBL/GenBank/DDBJ whole genome shotgun (WGS) entry which is preliminary data.</text>
</comment>
<name>A0AAV8VUR2_9CUCU</name>
<evidence type="ECO:0000313" key="2">
    <source>
        <dbReference type="EMBL" id="KAJ8917958.1"/>
    </source>
</evidence>